<keyword evidence="2" id="KW-0131">Cell cycle</keyword>
<feature type="domain" description="Cyclic-phosphate processing Receiver" evidence="1">
    <location>
        <begin position="2"/>
        <end position="84"/>
    </location>
</feature>
<reference evidence="2 3" key="1">
    <citation type="submission" date="2023-07" db="EMBL/GenBank/DDBJ databases">
        <title>Paenibacillus sp. JX-17 nov. isolated from soil.</title>
        <authorList>
            <person name="Wan Y."/>
            <person name="Liu B."/>
        </authorList>
    </citation>
    <scope>NUCLEOTIDE SEQUENCE [LARGE SCALE GENOMIC DNA]</scope>
    <source>
        <strain evidence="2 3">JX-17</strain>
    </source>
</reference>
<organism evidence="2 3">
    <name type="scientific">Paenibacillus lacisoli</name>
    <dbReference type="NCBI Taxonomy" id="3064525"/>
    <lineage>
        <taxon>Bacteria</taxon>
        <taxon>Bacillati</taxon>
        <taxon>Bacillota</taxon>
        <taxon>Bacilli</taxon>
        <taxon>Bacillales</taxon>
        <taxon>Paenibacillaceae</taxon>
        <taxon>Paenibacillus</taxon>
    </lineage>
</organism>
<sequence length="112" mass="12947">MIHVFLDDYRACPEGFVLARNVEECLLLLRECEVDILSLDFELGPDENGQDVTSAIVREQLYPRRIYLHTSSLWGKRVMYEQLYANKPEGTQLFNEPMPLELLDQIAGEGEQ</sequence>
<comment type="caution">
    <text evidence="2">The sequence shown here is derived from an EMBL/GenBank/DDBJ whole genome shotgun (WGS) entry which is preliminary data.</text>
</comment>
<evidence type="ECO:0000259" key="1">
    <source>
        <dbReference type="Pfam" id="PF20274"/>
    </source>
</evidence>
<keyword evidence="2" id="KW-0132">Cell division</keyword>
<name>A0ABT9C7Q4_9BACL</name>
<dbReference type="GO" id="GO:0051301">
    <property type="term" value="P:cell division"/>
    <property type="evidence" value="ECO:0007669"/>
    <property type="project" value="UniProtKB-KW"/>
</dbReference>
<dbReference type="InterPro" id="IPR046909">
    <property type="entry name" value="cREC_REC"/>
</dbReference>
<evidence type="ECO:0000313" key="2">
    <source>
        <dbReference type="EMBL" id="MDO7904930.1"/>
    </source>
</evidence>
<accession>A0ABT9C7Q4</accession>
<evidence type="ECO:0000313" key="3">
    <source>
        <dbReference type="Proteomes" id="UP001240171"/>
    </source>
</evidence>
<keyword evidence="3" id="KW-1185">Reference proteome</keyword>
<dbReference type="EMBL" id="JAUQTB010000001">
    <property type="protein sequence ID" value="MDO7904930.1"/>
    <property type="molecule type" value="Genomic_DNA"/>
</dbReference>
<protein>
    <submittedName>
        <fullName evidence="2">Cell division protein FtsJ</fullName>
    </submittedName>
</protein>
<dbReference type="RefSeq" id="WP_305022126.1">
    <property type="nucleotide sequence ID" value="NZ_JAUQTB010000001.1"/>
</dbReference>
<dbReference type="Pfam" id="PF20274">
    <property type="entry name" value="cREC_REC"/>
    <property type="match status" value="1"/>
</dbReference>
<dbReference type="Proteomes" id="UP001240171">
    <property type="component" value="Unassembled WGS sequence"/>
</dbReference>
<proteinExistence type="predicted"/>
<gene>
    <name evidence="2" type="ORF">Q5741_00715</name>
</gene>